<dbReference type="InParanoid" id="Q01UP1"/>
<dbReference type="AlphaFoldDB" id="Q01UP1"/>
<protein>
    <recommendedName>
        <fullName evidence="3">DUF642 domain-containing protein</fullName>
    </recommendedName>
</protein>
<dbReference type="EMBL" id="CP000473">
    <property type="protein sequence ID" value="ABJ86629.1"/>
    <property type="molecule type" value="Genomic_DNA"/>
</dbReference>
<accession>Q01UP1</accession>
<evidence type="ECO:0008006" key="3">
    <source>
        <dbReference type="Google" id="ProtNLM"/>
    </source>
</evidence>
<gene>
    <name evidence="2" type="ordered locus">Acid_5682</name>
</gene>
<sequence length="207" mass="21768" precursor="true">MKIWMGAVLCLAAVQIAGATVVNVDAMQYGVQNWGQVGLDGWRYPYPGAPTLTVGPGTYTFSLVNPTLNSGATYTAWTYNSPWITNYIVFDQADESHYLFGGATSSTGYANATDAFNGTCGVTGSLCVSTYSFAATTALVFATPGRRRVRQCRRRFDRRGATDHRGAGTRVAGAVRGGSAGIVSGTATAVRHGVRPNALRPSPCAGP</sequence>
<feature type="signal peptide" evidence="1">
    <location>
        <begin position="1"/>
        <end position="19"/>
    </location>
</feature>
<keyword evidence="1" id="KW-0732">Signal</keyword>
<feature type="chain" id="PRO_5004162688" description="DUF642 domain-containing protein" evidence="1">
    <location>
        <begin position="20"/>
        <end position="207"/>
    </location>
</feature>
<dbReference type="HOGENOM" id="CLU_1325628_0_0_0"/>
<evidence type="ECO:0000256" key="1">
    <source>
        <dbReference type="SAM" id="SignalP"/>
    </source>
</evidence>
<evidence type="ECO:0000313" key="2">
    <source>
        <dbReference type="EMBL" id="ABJ86629.1"/>
    </source>
</evidence>
<reference evidence="2" key="1">
    <citation type="submission" date="2006-10" db="EMBL/GenBank/DDBJ databases">
        <title>Complete sequence of Solibacter usitatus Ellin6076.</title>
        <authorList>
            <consortium name="US DOE Joint Genome Institute"/>
            <person name="Copeland A."/>
            <person name="Lucas S."/>
            <person name="Lapidus A."/>
            <person name="Barry K."/>
            <person name="Detter J.C."/>
            <person name="Glavina del Rio T."/>
            <person name="Hammon N."/>
            <person name="Israni S."/>
            <person name="Dalin E."/>
            <person name="Tice H."/>
            <person name="Pitluck S."/>
            <person name="Thompson L.S."/>
            <person name="Brettin T."/>
            <person name="Bruce D."/>
            <person name="Han C."/>
            <person name="Tapia R."/>
            <person name="Gilna P."/>
            <person name="Schmutz J."/>
            <person name="Larimer F."/>
            <person name="Land M."/>
            <person name="Hauser L."/>
            <person name="Kyrpides N."/>
            <person name="Mikhailova N."/>
            <person name="Janssen P.H."/>
            <person name="Kuske C.R."/>
            <person name="Richardson P."/>
        </authorList>
    </citation>
    <scope>NUCLEOTIDE SEQUENCE</scope>
    <source>
        <strain evidence="2">Ellin6076</strain>
    </source>
</reference>
<dbReference type="KEGG" id="sus:Acid_5682"/>
<organism evidence="2">
    <name type="scientific">Solibacter usitatus (strain Ellin6076)</name>
    <dbReference type="NCBI Taxonomy" id="234267"/>
    <lineage>
        <taxon>Bacteria</taxon>
        <taxon>Pseudomonadati</taxon>
        <taxon>Acidobacteriota</taxon>
        <taxon>Terriglobia</taxon>
        <taxon>Bryobacterales</taxon>
        <taxon>Solibacteraceae</taxon>
        <taxon>Candidatus Solibacter</taxon>
    </lineage>
</organism>
<name>Q01UP1_SOLUE</name>
<proteinExistence type="predicted"/>